<feature type="region of interest" description="Disordered" evidence="7">
    <location>
        <begin position="330"/>
        <end position="355"/>
    </location>
</feature>
<dbReference type="Gene3D" id="3.30.200.20">
    <property type="entry name" value="Phosphorylase Kinase, domain 1"/>
    <property type="match status" value="2"/>
</dbReference>
<dbReference type="InterPro" id="IPR011009">
    <property type="entry name" value="Kinase-like_dom_sf"/>
</dbReference>
<gene>
    <name evidence="9" type="ORF">QBC33DRAFT_562113</name>
</gene>
<accession>A0AAJ0BTQ9</accession>
<evidence type="ECO:0000256" key="2">
    <source>
        <dbReference type="ARBA" id="ARBA00022741"/>
    </source>
</evidence>
<feature type="region of interest" description="Disordered" evidence="7">
    <location>
        <begin position="183"/>
        <end position="247"/>
    </location>
</feature>
<feature type="region of interest" description="Disordered" evidence="7">
    <location>
        <begin position="657"/>
        <end position="699"/>
    </location>
</feature>
<name>A0AAJ0BTQ9_9PEZI</name>
<evidence type="ECO:0000256" key="5">
    <source>
        <dbReference type="ARBA" id="ARBA00038035"/>
    </source>
</evidence>
<feature type="compositionally biased region" description="Low complexity" evidence="7">
    <location>
        <begin position="345"/>
        <end position="354"/>
    </location>
</feature>
<evidence type="ECO:0000256" key="7">
    <source>
        <dbReference type="SAM" id="MobiDB-lite"/>
    </source>
</evidence>
<keyword evidence="10" id="KW-1185">Reference proteome</keyword>
<dbReference type="EMBL" id="MU839022">
    <property type="protein sequence ID" value="KAK1764056.1"/>
    <property type="molecule type" value="Genomic_DNA"/>
</dbReference>
<dbReference type="GO" id="GO:0005524">
    <property type="term" value="F:ATP binding"/>
    <property type="evidence" value="ECO:0007669"/>
    <property type="project" value="UniProtKB-KW"/>
</dbReference>
<dbReference type="PROSITE" id="PS50011">
    <property type="entry name" value="PROTEIN_KINASE_DOM"/>
    <property type="match status" value="1"/>
</dbReference>
<keyword evidence="3 9" id="KW-0418">Kinase</keyword>
<evidence type="ECO:0000259" key="8">
    <source>
        <dbReference type="PROSITE" id="PS50011"/>
    </source>
</evidence>
<dbReference type="SUPFAM" id="SSF56112">
    <property type="entry name" value="Protein kinase-like (PK-like)"/>
    <property type="match status" value="1"/>
</dbReference>
<evidence type="ECO:0000256" key="1">
    <source>
        <dbReference type="ARBA" id="ARBA00022679"/>
    </source>
</evidence>
<keyword evidence="1" id="KW-0808">Transferase</keyword>
<comment type="similarity">
    <text evidence="5">Belongs to the protein kinase superfamily. STE Ser/Thr protein kinase family. MAP kinase kinase subfamily.</text>
</comment>
<protein>
    <recommendedName>
        <fullName evidence="6">mitogen-activated protein kinase kinase</fullName>
        <ecNumber evidence="6">2.7.12.2</ecNumber>
    </recommendedName>
</protein>
<organism evidence="9 10">
    <name type="scientific">Phialemonium atrogriseum</name>
    <dbReference type="NCBI Taxonomy" id="1093897"/>
    <lineage>
        <taxon>Eukaryota</taxon>
        <taxon>Fungi</taxon>
        <taxon>Dikarya</taxon>
        <taxon>Ascomycota</taxon>
        <taxon>Pezizomycotina</taxon>
        <taxon>Sordariomycetes</taxon>
        <taxon>Sordariomycetidae</taxon>
        <taxon>Cephalothecales</taxon>
        <taxon>Cephalothecaceae</taxon>
        <taxon>Phialemonium</taxon>
    </lineage>
</organism>
<reference evidence="9" key="1">
    <citation type="submission" date="2023-06" db="EMBL/GenBank/DDBJ databases">
        <title>Genome-scale phylogeny and comparative genomics of the fungal order Sordariales.</title>
        <authorList>
            <consortium name="Lawrence Berkeley National Laboratory"/>
            <person name="Hensen N."/>
            <person name="Bonometti L."/>
            <person name="Westerberg I."/>
            <person name="Brannstrom I.O."/>
            <person name="Guillou S."/>
            <person name="Cros-Aarteil S."/>
            <person name="Calhoun S."/>
            <person name="Haridas S."/>
            <person name="Kuo A."/>
            <person name="Mondo S."/>
            <person name="Pangilinan J."/>
            <person name="Riley R."/>
            <person name="Labutti K."/>
            <person name="Andreopoulos B."/>
            <person name="Lipzen A."/>
            <person name="Chen C."/>
            <person name="Yanf M."/>
            <person name="Daum C."/>
            <person name="Ng V."/>
            <person name="Clum A."/>
            <person name="Steindorff A."/>
            <person name="Ohm R."/>
            <person name="Martin F."/>
            <person name="Silar P."/>
            <person name="Natvig D."/>
            <person name="Lalanne C."/>
            <person name="Gautier V."/>
            <person name="Ament-Velasquez S.L."/>
            <person name="Kruys A."/>
            <person name="Hutchinson M.I."/>
            <person name="Powell A.J."/>
            <person name="Barry K."/>
            <person name="Miller A.N."/>
            <person name="Grigoriev I.V."/>
            <person name="Debuchy R."/>
            <person name="Gladieux P."/>
            <person name="Thoren M.H."/>
            <person name="Johannesson H."/>
        </authorList>
    </citation>
    <scope>NUCLEOTIDE SEQUENCE</scope>
    <source>
        <strain evidence="9">8032-3</strain>
    </source>
</reference>
<sequence length="699" mass="73875">MSGHYDADSVPSTPDELFDSNPVSPTFADDSSEASTQLDLSSSSSDGISPMTSSTSPGTPDVLRRVPPLGKTVSDPEYSSRMSPSSTVCGTLSNARRPPPSAGSLPLDLMQKARALQQQRMGLVSRPMLATTSSASAQSMEPQVNGAGSPIGNMNMGGGLSGGIPGNLRMPTNMGRPLPPGFRKSAPVVPSAGVGRKPPSLSERRAMKLGGLSGSGSPTTSGTPKLSDMNGDAGGNRPSINGEGRGSSLSDFKNYIDAEKGWITFEGAATITRDGVSFINGQTFSISLNEVEVMEELGKGNYGTVYKVRHSRPTAPRFGQGLGGVKGISRQASMSDKDETPADNSPISPSSSGSVRATSGVVMAMKEIRLELDESKFTTILKELVILHECVSPYIIDFYGAFFQEGAVYMCIEYMDGGSIDKLYSGGIPEPVLRKITYATIMGLKSLKDDHNIIHRDVKPTNILANTRGQIKICDFGVSGNLVASIAKTNIGCQSYMAPERISGGGMSTAGGVANGTYSVQSDIWSLGLTIIECAMGKYPYPPEVSSTIFSQLSAIVEGEPPRLPSDDYSSVAQDFVRACVNKIPSKRHTYPMLLTHPWLKALAKPETIDEDAEGEEAAAHGHDLADAAGKLNLGGIDGDGVYDWEVAEWVRRSLERKSAGHADQGQANQETLRPALHAAPLDGLSPLSSQADGAQKDW</sequence>
<dbReference type="Proteomes" id="UP001244011">
    <property type="component" value="Unassembled WGS sequence"/>
</dbReference>
<evidence type="ECO:0000256" key="3">
    <source>
        <dbReference type="ARBA" id="ARBA00022777"/>
    </source>
</evidence>
<dbReference type="PANTHER" id="PTHR48013">
    <property type="entry name" value="DUAL SPECIFICITY MITOGEN-ACTIVATED PROTEIN KINASE KINASE 5-RELATED"/>
    <property type="match status" value="1"/>
</dbReference>
<dbReference type="AlphaFoldDB" id="A0AAJ0BTQ9"/>
<feature type="compositionally biased region" description="Polar residues" evidence="7">
    <location>
        <begin position="80"/>
        <end position="94"/>
    </location>
</feature>
<feature type="compositionally biased region" description="Low complexity" evidence="7">
    <location>
        <begin position="33"/>
        <end position="60"/>
    </location>
</feature>
<dbReference type="InterPro" id="IPR000719">
    <property type="entry name" value="Prot_kinase_dom"/>
</dbReference>
<dbReference type="EC" id="2.7.12.2" evidence="6"/>
<dbReference type="RefSeq" id="XP_060280269.1">
    <property type="nucleotide sequence ID" value="XM_060430179.1"/>
</dbReference>
<dbReference type="Gene3D" id="1.10.510.10">
    <property type="entry name" value="Transferase(Phosphotransferase) domain 1"/>
    <property type="match status" value="1"/>
</dbReference>
<evidence type="ECO:0000256" key="6">
    <source>
        <dbReference type="ARBA" id="ARBA00038999"/>
    </source>
</evidence>
<dbReference type="SMART" id="SM00220">
    <property type="entry name" value="S_TKc"/>
    <property type="match status" value="1"/>
</dbReference>
<feature type="domain" description="Protein kinase" evidence="8">
    <location>
        <begin position="291"/>
        <end position="600"/>
    </location>
</feature>
<evidence type="ECO:0000256" key="4">
    <source>
        <dbReference type="ARBA" id="ARBA00022840"/>
    </source>
</evidence>
<feature type="compositionally biased region" description="Low complexity" evidence="7">
    <location>
        <begin position="215"/>
        <end position="227"/>
    </location>
</feature>
<evidence type="ECO:0000313" key="9">
    <source>
        <dbReference type="EMBL" id="KAK1764056.1"/>
    </source>
</evidence>
<keyword evidence="4" id="KW-0067">ATP-binding</keyword>
<dbReference type="GO" id="GO:0071474">
    <property type="term" value="P:cellular hyperosmotic response"/>
    <property type="evidence" value="ECO:0007669"/>
    <property type="project" value="TreeGrafter"/>
</dbReference>
<comment type="caution">
    <text evidence="9">The sequence shown here is derived from an EMBL/GenBank/DDBJ whole genome shotgun (WGS) entry which is preliminary data.</text>
</comment>
<dbReference type="GO" id="GO:0004708">
    <property type="term" value="F:MAP kinase kinase activity"/>
    <property type="evidence" value="ECO:0007669"/>
    <property type="project" value="UniProtKB-EC"/>
</dbReference>
<keyword evidence="2" id="KW-0547">Nucleotide-binding</keyword>
<dbReference type="Pfam" id="PF00069">
    <property type="entry name" value="Pkinase"/>
    <property type="match status" value="1"/>
</dbReference>
<dbReference type="GeneID" id="85313366"/>
<evidence type="ECO:0000313" key="10">
    <source>
        <dbReference type="Proteomes" id="UP001244011"/>
    </source>
</evidence>
<dbReference type="PANTHER" id="PTHR48013:SF25">
    <property type="entry name" value="MAP KINASE KINASE PBS2"/>
    <property type="match status" value="1"/>
</dbReference>
<feature type="region of interest" description="Disordered" evidence="7">
    <location>
        <begin position="1"/>
        <end position="104"/>
    </location>
</feature>
<proteinExistence type="inferred from homology"/>